<dbReference type="Pfam" id="PF13229">
    <property type="entry name" value="Beta_helix"/>
    <property type="match status" value="1"/>
</dbReference>
<dbReference type="Pfam" id="PF21258">
    <property type="entry name" value="Glyco_hydro_120_ins"/>
    <property type="match status" value="1"/>
</dbReference>
<feature type="domain" description="Right handed beta helix" evidence="4">
    <location>
        <begin position="295"/>
        <end position="425"/>
    </location>
</feature>
<dbReference type="InterPro" id="IPR052052">
    <property type="entry name" value="Polysaccharide_Lyase_9"/>
</dbReference>
<dbReference type="SUPFAM" id="SSF51126">
    <property type="entry name" value="Pectin lyase-like"/>
    <property type="match status" value="1"/>
</dbReference>
<sequence>MELEFGKPTQNVARILHVATQGSDIGQGTAEAPLRTISAAAELAYPGDTVCVHAGIYREEINPPRGGASEQERITYEAAKGEHVEIKGSEVISGWEQVEGLVWKVVLDNSFFGDFNPYSDLIRGDWFRDEGRLHHTGAVYLNDEWLVEADGLNAVFEKQDRQGCWFAEVTDNHTTIWGNFNGANPNDESVEINVRQSVFYPKENFINYITVRGFTMRNAATPWAPPTAEQIGLIGTNWSKGWIIEDNVISHSRCVGVTLGKYGDEWDNTSEDKATGYVETIERALKKGWHREIVGSHVVRNNRISHCEQAGIVGSLGAIFSEVYGNVIHDIHVFRLFDGAEQAGIKFHAAIDSLIRNNHVFRAYRGIWLDWMTQGTRVTGNLCHDNDTHDAFLEVNHGPYILDHNIFLSKGSIQNWSHGGAYIHNLFGGELEQRQQLERTTPFHQAHSTEIMGMSNVSGGDDRFINNLIVDAEGLKQYETTHRPSHVEANVVLRETPSLVKKDDGVYLQMDQGFVRASKELCQLVTSGLLGKSSLANLPFGGHDGQNLCFDKDYFGDACDPDSPCPGPLELAGDDVCLVKIWPCEAHVY</sequence>
<evidence type="ECO:0000256" key="3">
    <source>
        <dbReference type="ARBA" id="ARBA00022729"/>
    </source>
</evidence>
<evidence type="ECO:0000313" key="7">
    <source>
        <dbReference type="Proteomes" id="UP001304300"/>
    </source>
</evidence>
<dbReference type="InterPro" id="IPR039448">
    <property type="entry name" value="Beta_helix"/>
</dbReference>
<evidence type="ECO:0000256" key="1">
    <source>
        <dbReference type="ARBA" id="ARBA00004613"/>
    </source>
</evidence>
<evidence type="ECO:0000259" key="4">
    <source>
        <dbReference type="Pfam" id="PF13229"/>
    </source>
</evidence>
<dbReference type="GO" id="GO:0005576">
    <property type="term" value="C:extracellular region"/>
    <property type="evidence" value="ECO:0007669"/>
    <property type="project" value="UniProtKB-SubCell"/>
</dbReference>
<keyword evidence="2" id="KW-0964">Secreted</keyword>
<accession>A0AAQ3QWB9</accession>
<feature type="domain" description="Glycoside hydrolase 120 insertion" evidence="5">
    <location>
        <begin position="92"/>
        <end position="192"/>
    </location>
</feature>
<dbReference type="RefSeq" id="WP_317835050.1">
    <property type="nucleotide sequence ID" value="NZ_CP136920.1"/>
</dbReference>
<dbReference type="InterPro" id="IPR049169">
    <property type="entry name" value="Glyco_hydro_120_ins"/>
</dbReference>
<dbReference type="AlphaFoldDB" id="A0AAQ3QWB9"/>
<organism evidence="6 7">
    <name type="scientific">Rubellicoccus peritrichatus</name>
    <dbReference type="NCBI Taxonomy" id="3080537"/>
    <lineage>
        <taxon>Bacteria</taxon>
        <taxon>Pseudomonadati</taxon>
        <taxon>Verrucomicrobiota</taxon>
        <taxon>Opitutia</taxon>
        <taxon>Puniceicoccales</taxon>
        <taxon>Cerasicoccaceae</taxon>
        <taxon>Rubellicoccus</taxon>
    </lineage>
</organism>
<evidence type="ECO:0000256" key="2">
    <source>
        <dbReference type="ARBA" id="ARBA00022525"/>
    </source>
</evidence>
<name>A0AAQ3QWB9_9BACT</name>
<keyword evidence="3" id="KW-0732">Signal</keyword>
<dbReference type="InterPro" id="IPR012334">
    <property type="entry name" value="Pectin_lyas_fold"/>
</dbReference>
<evidence type="ECO:0000259" key="5">
    <source>
        <dbReference type="Pfam" id="PF21258"/>
    </source>
</evidence>
<keyword evidence="7" id="KW-1185">Reference proteome</keyword>
<gene>
    <name evidence="6" type="ORF">RZN69_05455</name>
</gene>
<evidence type="ECO:0000313" key="6">
    <source>
        <dbReference type="EMBL" id="WOO42528.1"/>
    </source>
</evidence>
<dbReference type="GO" id="GO:0016837">
    <property type="term" value="F:carbon-oxygen lyase activity, acting on polysaccharides"/>
    <property type="evidence" value="ECO:0007669"/>
    <property type="project" value="TreeGrafter"/>
</dbReference>
<dbReference type="InterPro" id="IPR011050">
    <property type="entry name" value="Pectin_lyase_fold/virulence"/>
</dbReference>
<reference evidence="6 7" key="1">
    <citation type="submission" date="2023-10" db="EMBL/GenBank/DDBJ databases">
        <title>Rubellicoccus peritrichatus gen. nov., sp. nov., isolated from an algae of coral reef tank.</title>
        <authorList>
            <person name="Luo J."/>
        </authorList>
    </citation>
    <scope>NUCLEOTIDE SEQUENCE [LARGE SCALE GENOMIC DNA]</scope>
    <source>
        <strain evidence="6 7">CR14</strain>
    </source>
</reference>
<dbReference type="Proteomes" id="UP001304300">
    <property type="component" value="Chromosome"/>
</dbReference>
<dbReference type="Gene3D" id="2.160.20.10">
    <property type="entry name" value="Single-stranded right-handed beta-helix, Pectin lyase-like"/>
    <property type="match status" value="2"/>
</dbReference>
<dbReference type="PANTHER" id="PTHR40088:SF2">
    <property type="entry name" value="SECRETED SUGAR HYDROLASE"/>
    <property type="match status" value="1"/>
</dbReference>
<proteinExistence type="predicted"/>
<comment type="subcellular location">
    <subcellularLocation>
        <location evidence="1">Secreted</location>
    </subcellularLocation>
</comment>
<dbReference type="PANTHER" id="PTHR40088">
    <property type="entry name" value="PECTATE LYASE (EUROFUNG)"/>
    <property type="match status" value="1"/>
</dbReference>
<dbReference type="EMBL" id="CP136920">
    <property type="protein sequence ID" value="WOO42528.1"/>
    <property type="molecule type" value="Genomic_DNA"/>
</dbReference>
<dbReference type="KEGG" id="puo:RZN69_05455"/>
<protein>
    <submittedName>
        <fullName evidence="6">Right-handed parallel beta-helix repeat-containing protein</fullName>
    </submittedName>
</protein>